<evidence type="ECO:0000256" key="12">
    <source>
        <dbReference type="RuleBase" id="RU003651"/>
    </source>
</evidence>
<proteinExistence type="inferred from homology"/>
<dbReference type="PANTHER" id="PTHR23070">
    <property type="entry name" value="BCS1 AAA-TYPE ATPASE"/>
    <property type="match status" value="1"/>
</dbReference>
<dbReference type="EMBL" id="KV426779">
    <property type="protein sequence ID" value="KZV78729.1"/>
    <property type="molecule type" value="Genomic_DNA"/>
</dbReference>
<reference evidence="15 16" key="1">
    <citation type="journal article" date="2016" name="Mol. Biol. Evol.">
        <title>Comparative Genomics of Early-Diverging Mushroom-Forming Fungi Provides Insights into the Origins of Lignocellulose Decay Capabilities.</title>
        <authorList>
            <person name="Nagy L.G."/>
            <person name="Riley R."/>
            <person name="Tritt A."/>
            <person name="Adam C."/>
            <person name="Daum C."/>
            <person name="Floudas D."/>
            <person name="Sun H."/>
            <person name="Yadav J.S."/>
            <person name="Pangilinan J."/>
            <person name="Larsson K.H."/>
            <person name="Matsuura K."/>
            <person name="Barry K."/>
            <person name="Labutti K."/>
            <person name="Kuo R."/>
            <person name="Ohm R.A."/>
            <person name="Bhattacharya S.S."/>
            <person name="Shirouzu T."/>
            <person name="Yoshinaga Y."/>
            <person name="Martin F.M."/>
            <person name="Grigoriev I.V."/>
            <person name="Hibbett D.S."/>
        </authorList>
    </citation>
    <scope>NUCLEOTIDE SEQUENCE [LARGE SCALE GENOMIC DNA]</scope>
    <source>
        <strain evidence="15 16">HHB12029</strain>
    </source>
</reference>
<evidence type="ECO:0000256" key="10">
    <source>
        <dbReference type="ARBA" id="ARBA00023136"/>
    </source>
</evidence>
<dbReference type="OrthoDB" id="10251412at2759"/>
<feature type="domain" description="BCS1 N-terminal" evidence="14">
    <location>
        <begin position="1"/>
        <end position="156"/>
    </location>
</feature>
<dbReference type="SMART" id="SM01024">
    <property type="entry name" value="BCS1_N"/>
    <property type="match status" value="1"/>
</dbReference>
<accession>A0A165Z272</accession>
<evidence type="ECO:0000256" key="5">
    <source>
        <dbReference type="ARBA" id="ARBA00022792"/>
    </source>
</evidence>
<keyword evidence="7 12" id="KW-0067">ATP-binding</keyword>
<dbReference type="InterPro" id="IPR050747">
    <property type="entry name" value="Mitochondrial_chaperone_BCS1"/>
</dbReference>
<dbReference type="GO" id="GO:0016887">
    <property type="term" value="F:ATP hydrolysis activity"/>
    <property type="evidence" value="ECO:0007669"/>
    <property type="project" value="InterPro"/>
</dbReference>
<dbReference type="GO" id="GO:0005524">
    <property type="term" value="F:ATP binding"/>
    <property type="evidence" value="ECO:0007669"/>
    <property type="project" value="UniProtKB-KW"/>
</dbReference>
<dbReference type="Pfam" id="PF08740">
    <property type="entry name" value="BCS1_N"/>
    <property type="match status" value="1"/>
</dbReference>
<dbReference type="Proteomes" id="UP000077266">
    <property type="component" value="Unassembled WGS sequence"/>
</dbReference>
<dbReference type="InterPro" id="IPR014851">
    <property type="entry name" value="BCS1_N"/>
</dbReference>
<name>A0A165Z272_EXIGL</name>
<keyword evidence="5" id="KW-0999">Mitochondrion inner membrane</keyword>
<dbReference type="PROSITE" id="PS00674">
    <property type="entry name" value="AAA"/>
    <property type="match status" value="1"/>
</dbReference>
<dbReference type="FunCoup" id="A0A165Z272">
    <property type="interactions" value="181"/>
</dbReference>
<evidence type="ECO:0000256" key="11">
    <source>
        <dbReference type="ARBA" id="ARBA00048778"/>
    </source>
</evidence>
<keyword evidence="4 12" id="KW-0547">Nucleotide-binding</keyword>
<evidence type="ECO:0000313" key="15">
    <source>
        <dbReference type="EMBL" id="KZV78729.1"/>
    </source>
</evidence>
<sequence length="390" mass="43478">MLVSLEISNRDPGYGWFLSWMATAQRQQTGLAARWSRSPQLSLHTTVQQTREHAAPDIAFSMVAGLGNHYFRYRGAWFQVHREREVRSAAASQGPVWETVTLTTLARDRELFKTLLAEARTLAVGSLEGKLIIRTPYGLEWRPFGLPRAKRPLSSVVLDTGISERIQADLSSFIERKSWYADRGIPYRRGYLLHGPPGSGKSSFIRALAGAFNYEICVLNLAERGLTDDRLNVILSNIPERSILLMEDVDAAFNKRVQVTADGYQSSVTFSGFLNALDGVASGEERMLFLTTNHIERLDPALIRPGRVDVVEYLGDTSSAQARRYFEQFFGENAAGADELEKAVSTRAHAGRRTSMAALQGHFIRHSLPRALDPTVLDEIFTTSARGSDE</sequence>
<dbReference type="FunFam" id="3.40.50.300:FF:000768">
    <property type="entry name" value="Probable mitochondrial chaperone bcs1"/>
    <property type="match status" value="1"/>
</dbReference>
<dbReference type="GO" id="GO:0005743">
    <property type="term" value="C:mitochondrial inner membrane"/>
    <property type="evidence" value="ECO:0007669"/>
    <property type="project" value="UniProtKB-SubCell"/>
</dbReference>
<dbReference type="Pfam" id="PF00004">
    <property type="entry name" value="AAA"/>
    <property type="match status" value="1"/>
</dbReference>
<evidence type="ECO:0000313" key="16">
    <source>
        <dbReference type="Proteomes" id="UP000077266"/>
    </source>
</evidence>
<comment type="catalytic activity">
    <reaction evidence="11">
        <text>ATP + H2O = ADP + phosphate + H(+)</text>
        <dbReference type="Rhea" id="RHEA:13065"/>
        <dbReference type="ChEBI" id="CHEBI:15377"/>
        <dbReference type="ChEBI" id="CHEBI:15378"/>
        <dbReference type="ChEBI" id="CHEBI:30616"/>
        <dbReference type="ChEBI" id="CHEBI:43474"/>
        <dbReference type="ChEBI" id="CHEBI:456216"/>
    </reaction>
    <physiologicalReaction direction="left-to-right" evidence="11">
        <dbReference type="Rhea" id="RHEA:13066"/>
    </physiologicalReaction>
</comment>
<keyword evidence="9" id="KW-0496">Mitochondrion</keyword>
<gene>
    <name evidence="15" type="ORF">EXIGLDRAFT_847221</name>
</gene>
<keyword evidence="16" id="KW-1185">Reference proteome</keyword>
<evidence type="ECO:0000256" key="7">
    <source>
        <dbReference type="ARBA" id="ARBA00022840"/>
    </source>
</evidence>
<keyword evidence="3" id="KW-0812">Transmembrane</keyword>
<feature type="domain" description="AAA+ ATPase" evidence="13">
    <location>
        <begin position="187"/>
        <end position="318"/>
    </location>
</feature>
<dbReference type="InParanoid" id="A0A165Z272"/>
<keyword evidence="10" id="KW-0472">Membrane</keyword>
<evidence type="ECO:0000259" key="14">
    <source>
        <dbReference type="SMART" id="SM01024"/>
    </source>
</evidence>
<dbReference type="InterPro" id="IPR003959">
    <property type="entry name" value="ATPase_AAA_core"/>
</dbReference>
<dbReference type="InterPro" id="IPR003960">
    <property type="entry name" value="ATPase_AAA_CS"/>
</dbReference>
<evidence type="ECO:0000256" key="4">
    <source>
        <dbReference type="ARBA" id="ARBA00022741"/>
    </source>
</evidence>
<dbReference type="SUPFAM" id="SSF52540">
    <property type="entry name" value="P-loop containing nucleoside triphosphate hydrolases"/>
    <property type="match status" value="1"/>
</dbReference>
<evidence type="ECO:0000256" key="3">
    <source>
        <dbReference type="ARBA" id="ARBA00022692"/>
    </source>
</evidence>
<evidence type="ECO:0000256" key="9">
    <source>
        <dbReference type="ARBA" id="ARBA00023128"/>
    </source>
</evidence>
<dbReference type="Pfam" id="PF25426">
    <property type="entry name" value="AAA_lid_BCS1"/>
    <property type="match status" value="1"/>
</dbReference>
<keyword evidence="8" id="KW-1133">Transmembrane helix</keyword>
<dbReference type="InterPro" id="IPR003593">
    <property type="entry name" value="AAA+_ATPase"/>
</dbReference>
<evidence type="ECO:0000256" key="1">
    <source>
        <dbReference type="ARBA" id="ARBA00004434"/>
    </source>
</evidence>
<evidence type="ECO:0000259" key="13">
    <source>
        <dbReference type="SMART" id="SM00382"/>
    </source>
</evidence>
<organism evidence="15 16">
    <name type="scientific">Exidia glandulosa HHB12029</name>
    <dbReference type="NCBI Taxonomy" id="1314781"/>
    <lineage>
        <taxon>Eukaryota</taxon>
        <taxon>Fungi</taxon>
        <taxon>Dikarya</taxon>
        <taxon>Basidiomycota</taxon>
        <taxon>Agaricomycotina</taxon>
        <taxon>Agaricomycetes</taxon>
        <taxon>Auriculariales</taxon>
        <taxon>Exidiaceae</taxon>
        <taxon>Exidia</taxon>
    </lineage>
</organism>
<dbReference type="GO" id="GO:0034551">
    <property type="term" value="P:mitochondrial respiratory chain complex III assembly"/>
    <property type="evidence" value="ECO:0007669"/>
    <property type="project" value="UniProtKB-ARBA"/>
</dbReference>
<dbReference type="SMART" id="SM00382">
    <property type="entry name" value="AAA"/>
    <property type="match status" value="1"/>
</dbReference>
<comment type="subcellular location">
    <subcellularLocation>
        <location evidence="1">Mitochondrion inner membrane</location>
        <topology evidence="1">Single-pass membrane protein</topology>
    </subcellularLocation>
</comment>
<dbReference type="CDD" id="cd19510">
    <property type="entry name" value="RecA-like_BCS1"/>
    <property type="match status" value="1"/>
</dbReference>
<dbReference type="STRING" id="1314781.A0A165Z272"/>
<protein>
    <submittedName>
        <fullName evidence="15">p-loop containing nucleoside triphosphate hydrolase protein</fullName>
    </submittedName>
</protein>
<comment type="similarity">
    <text evidence="2">Belongs to the AAA ATPase family. BCS1 subfamily.</text>
</comment>
<dbReference type="InterPro" id="IPR057495">
    <property type="entry name" value="AAA_lid_BCS1"/>
</dbReference>
<evidence type="ECO:0000256" key="6">
    <source>
        <dbReference type="ARBA" id="ARBA00022801"/>
    </source>
</evidence>
<dbReference type="AlphaFoldDB" id="A0A165Z272"/>
<keyword evidence="6 15" id="KW-0378">Hydrolase</keyword>
<dbReference type="InterPro" id="IPR027417">
    <property type="entry name" value="P-loop_NTPase"/>
</dbReference>
<dbReference type="Gene3D" id="3.40.50.300">
    <property type="entry name" value="P-loop containing nucleotide triphosphate hydrolases"/>
    <property type="match status" value="1"/>
</dbReference>
<evidence type="ECO:0000256" key="8">
    <source>
        <dbReference type="ARBA" id="ARBA00022989"/>
    </source>
</evidence>
<evidence type="ECO:0000256" key="2">
    <source>
        <dbReference type="ARBA" id="ARBA00007448"/>
    </source>
</evidence>